<dbReference type="InterPro" id="IPR024607">
    <property type="entry name" value="Sulfatase_CS"/>
</dbReference>
<dbReference type="EMBL" id="JAGTXB010000020">
    <property type="protein sequence ID" value="MBS0031196.1"/>
    <property type="molecule type" value="Genomic_DNA"/>
</dbReference>
<dbReference type="Pfam" id="PF00884">
    <property type="entry name" value="Sulfatase"/>
    <property type="match status" value="1"/>
</dbReference>
<dbReference type="Gene3D" id="3.40.720.10">
    <property type="entry name" value="Alkaline Phosphatase, subunit A"/>
    <property type="match status" value="1"/>
</dbReference>
<dbReference type="CDD" id="cd16145">
    <property type="entry name" value="ARS_like"/>
    <property type="match status" value="1"/>
</dbReference>
<proteinExistence type="inferred from homology"/>
<feature type="signal peptide" evidence="3">
    <location>
        <begin position="1"/>
        <end position="25"/>
    </location>
</feature>
<dbReference type="PANTHER" id="PTHR43751:SF3">
    <property type="entry name" value="SULFATASE N-TERMINAL DOMAIN-CONTAINING PROTEIN"/>
    <property type="match status" value="1"/>
</dbReference>
<dbReference type="PROSITE" id="PS00523">
    <property type="entry name" value="SULFATASE_1"/>
    <property type="match status" value="1"/>
</dbReference>
<accession>A0ABS5J7K3</accession>
<dbReference type="InterPro" id="IPR000917">
    <property type="entry name" value="Sulfatase_N"/>
</dbReference>
<sequence>MNRNNFFKCLPLAAGVALLSLPVKAQQRAATTPNIVFILADDLGYGDLSAYGQRKFSTPHIDQLAKQGMRFTQFYAGTSVCAPSRASLITGLHTGHTFIRGNKEVKPEGQQPIADTVVTIMEVLKKAGYTSGIFGKWGLGPVGSSGDPLKHGTDRFYGYNCQRESHRYFPTHLWDNGNKVVLTENGQLEQMKTYAPALIQQQALRFLEDNKNKPFFLYLTYTLPHAELQVPDDSLFRHFKGKFAEQPYKGNDYGPKATVPGYASQAYPHATFATMVTRLDNYVGEVMERLKALGLDKNTLVIFTSDNGPHTEGGADPAFFNSAGGFRGVKRDLYEGGIREPFIARWPGKIKAGSTNHFQGAFWDIMPTLAQLTNAPAMPYTDGVSLLPTLTGGKGQQQQPYLYWEFHEDGGRQAIRQGKWKAVRQQAQQHPDAPIELYDLTKDPAEAKNVAAAHPDIVRKMATYMKEAHVETPLYPFTTAVSH</sequence>
<dbReference type="PANTHER" id="PTHR43751">
    <property type="entry name" value="SULFATASE"/>
    <property type="match status" value="1"/>
</dbReference>
<gene>
    <name evidence="5" type="ORF">KE626_27960</name>
</gene>
<reference evidence="5 6" key="1">
    <citation type="submission" date="2021-04" db="EMBL/GenBank/DDBJ databases">
        <title>Chitinophaga sp. nov., isolated from the rhizosphere soil.</title>
        <authorList>
            <person name="He S."/>
        </authorList>
    </citation>
    <scope>NUCLEOTIDE SEQUENCE [LARGE SCALE GENOMIC DNA]</scope>
    <source>
        <strain evidence="5 6">2R12</strain>
    </source>
</reference>
<dbReference type="Proteomes" id="UP000676386">
    <property type="component" value="Unassembled WGS sequence"/>
</dbReference>
<dbReference type="InterPro" id="IPR017850">
    <property type="entry name" value="Alkaline_phosphatase_core_sf"/>
</dbReference>
<keyword evidence="6" id="KW-1185">Reference proteome</keyword>
<protein>
    <submittedName>
        <fullName evidence="5">Arylsulfatase</fullName>
    </submittedName>
</protein>
<name>A0ABS5J7K3_9BACT</name>
<evidence type="ECO:0000256" key="3">
    <source>
        <dbReference type="SAM" id="SignalP"/>
    </source>
</evidence>
<evidence type="ECO:0000313" key="5">
    <source>
        <dbReference type="EMBL" id="MBS0031196.1"/>
    </source>
</evidence>
<evidence type="ECO:0000313" key="6">
    <source>
        <dbReference type="Proteomes" id="UP000676386"/>
    </source>
</evidence>
<feature type="domain" description="Sulfatase N-terminal" evidence="4">
    <location>
        <begin position="33"/>
        <end position="374"/>
    </location>
</feature>
<dbReference type="RefSeq" id="WP_211976333.1">
    <property type="nucleotide sequence ID" value="NZ_CBFHAM010000093.1"/>
</dbReference>
<keyword evidence="3" id="KW-0732">Signal</keyword>
<dbReference type="Gene3D" id="3.30.1120.10">
    <property type="match status" value="1"/>
</dbReference>
<evidence type="ECO:0000256" key="2">
    <source>
        <dbReference type="ARBA" id="ARBA00022801"/>
    </source>
</evidence>
<evidence type="ECO:0000259" key="4">
    <source>
        <dbReference type="Pfam" id="PF00884"/>
    </source>
</evidence>
<comment type="similarity">
    <text evidence="1">Belongs to the sulfatase family.</text>
</comment>
<dbReference type="SUPFAM" id="SSF53649">
    <property type="entry name" value="Alkaline phosphatase-like"/>
    <property type="match status" value="1"/>
</dbReference>
<dbReference type="InterPro" id="IPR052701">
    <property type="entry name" value="GAG_Ulvan_Degrading_Sulfatases"/>
</dbReference>
<organism evidence="5 6">
    <name type="scientific">Chitinophaga hostae</name>
    <dbReference type="NCBI Taxonomy" id="2831022"/>
    <lineage>
        <taxon>Bacteria</taxon>
        <taxon>Pseudomonadati</taxon>
        <taxon>Bacteroidota</taxon>
        <taxon>Chitinophagia</taxon>
        <taxon>Chitinophagales</taxon>
        <taxon>Chitinophagaceae</taxon>
        <taxon>Chitinophaga</taxon>
    </lineage>
</organism>
<evidence type="ECO:0000256" key="1">
    <source>
        <dbReference type="ARBA" id="ARBA00008779"/>
    </source>
</evidence>
<comment type="caution">
    <text evidence="5">The sequence shown here is derived from an EMBL/GenBank/DDBJ whole genome shotgun (WGS) entry which is preliminary data.</text>
</comment>
<keyword evidence="2" id="KW-0378">Hydrolase</keyword>
<feature type="chain" id="PRO_5046032204" evidence="3">
    <location>
        <begin position="26"/>
        <end position="483"/>
    </location>
</feature>